<keyword evidence="1" id="KW-0472">Membrane</keyword>
<dbReference type="AlphaFoldDB" id="A0A5N8VN03"/>
<feature type="transmembrane region" description="Helical" evidence="1">
    <location>
        <begin position="41"/>
        <end position="61"/>
    </location>
</feature>
<protein>
    <submittedName>
        <fullName evidence="2">Uncharacterized protein</fullName>
    </submittedName>
</protein>
<keyword evidence="1" id="KW-1133">Transmembrane helix</keyword>
<sequence length="149" mass="14955">MAGAVPALGAALLTAAGCVWYVPAVADLRAGADRPVSRRTAAAACLTGWTTLAAIAVLLFAGAAWQAACATATAGATVTAVLRIRAAVQHRHEVRETVRHWAALAPGLPGHGRGDDRSRYVFAVLLACGLVVTVVTTSVAMAVGSGGGN</sequence>
<keyword evidence="1" id="KW-0812">Transmembrane</keyword>
<evidence type="ECO:0000313" key="3">
    <source>
        <dbReference type="Proteomes" id="UP000325849"/>
    </source>
</evidence>
<dbReference type="RefSeq" id="WP_162469534.1">
    <property type="nucleotide sequence ID" value="NZ_VJZD01000200.1"/>
</dbReference>
<evidence type="ECO:0000256" key="1">
    <source>
        <dbReference type="SAM" id="Phobius"/>
    </source>
</evidence>
<keyword evidence="3" id="KW-1185">Reference proteome</keyword>
<gene>
    <name evidence="2" type="ORF">FNH09_34445</name>
</gene>
<accession>A0A5N8VN03</accession>
<feature type="transmembrane region" description="Helical" evidence="1">
    <location>
        <begin position="120"/>
        <end position="143"/>
    </location>
</feature>
<organism evidence="2 3">
    <name type="scientific">Streptomyces adustus</name>
    <dbReference type="NCBI Taxonomy" id="1609272"/>
    <lineage>
        <taxon>Bacteria</taxon>
        <taxon>Bacillati</taxon>
        <taxon>Actinomycetota</taxon>
        <taxon>Actinomycetes</taxon>
        <taxon>Kitasatosporales</taxon>
        <taxon>Streptomycetaceae</taxon>
        <taxon>Streptomyces</taxon>
    </lineage>
</organism>
<dbReference type="EMBL" id="VJZD01000200">
    <property type="protein sequence ID" value="MPY36142.1"/>
    <property type="molecule type" value="Genomic_DNA"/>
</dbReference>
<reference evidence="2 3" key="1">
    <citation type="submission" date="2019-07" db="EMBL/GenBank/DDBJ databases">
        <title>New species of Amycolatopsis and Streptomyces.</title>
        <authorList>
            <person name="Duangmal K."/>
            <person name="Teo W.F.A."/>
            <person name="Lipun K."/>
        </authorList>
    </citation>
    <scope>NUCLEOTIDE SEQUENCE [LARGE SCALE GENOMIC DNA]</scope>
    <source>
        <strain evidence="2 3">NBRC 109810</strain>
    </source>
</reference>
<evidence type="ECO:0000313" key="2">
    <source>
        <dbReference type="EMBL" id="MPY36142.1"/>
    </source>
</evidence>
<proteinExistence type="predicted"/>
<name>A0A5N8VN03_9ACTN</name>
<dbReference type="Proteomes" id="UP000325849">
    <property type="component" value="Unassembled WGS sequence"/>
</dbReference>
<comment type="caution">
    <text evidence="2">The sequence shown here is derived from an EMBL/GenBank/DDBJ whole genome shotgun (WGS) entry which is preliminary data.</text>
</comment>